<gene>
    <name evidence="4" type="primary">LLCFC1</name>
</gene>
<reference evidence="4" key="1">
    <citation type="submission" date="2025-08" db="UniProtKB">
        <authorList>
            <consortium name="RefSeq"/>
        </authorList>
    </citation>
    <scope>IDENTIFICATION</scope>
</reference>
<evidence type="ECO:0000313" key="3">
    <source>
        <dbReference type="Proteomes" id="UP000248480"/>
    </source>
</evidence>
<dbReference type="RefSeq" id="XP_004382481.1">
    <property type="nucleotide sequence ID" value="XM_004382424.2"/>
</dbReference>
<dbReference type="GeneID" id="101360690"/>
<name>A0A2Y9DXN3_TRIMA</name>
<dbReference type="CTD" id="135927"/>
<evidence type="ECO:0000256" key="2">
    <source>
        <dbReference type="SAM" id="SignalP"/>
    </source>
</evidence>
<feature type="signal peptide" evidence="2">
    <location>
        <begin position="1"/>
        <end position="29"/>
    </location>
</feature>
<keyword evidence="3" id="KW-1185">Reference proteome</keyword>
<dbReference type="PANTHER" id="PTHR37348">
    <property type="entry name" value="LLLL AND CFNLAS MOTIF-CONTAINING PROTEIN 1"/>
    <property type="match status" value="1"/>
</dbReference>
<proteinExistence type="predicted"/>
<evidence type="ECO:0000313" key="4">
    <source>
        <dbReference type="RefSeq" id="XP_004382481.1"/>
    </source>
</evidence>
<dbReference type="KEGG" id="tmu:101360690"/>
<dbReference type="InterPro" id="IPR031684">
    <property type="entry name" value="LLCFC1"/>
</dbReference>
<protein>
    <submittedName>
        <fullName evidence="4">Sperm-egg fusion protein LLCFC1</fullName>
    </submittedName>
</protein>
<dbReference type="Pfam" id="PF15838">
    <property type="entry name" value="LLCFC1"/>
    <property type="match status" value="1"/>
</dbReference>
<organism evidence="3 4">
    <name type="scientific">Trichechus manatus latirostris</name>
    <name type="common">Florida manatee</name>
    <dbReference type="NCBI Taxonomy" id="127582"/>
    <lineage>
        <taxon>Eukaryota</taxon>
        <taxon>Metazoa</taxon>
        <taxon>Chordata</taxon>
        <taxon>Craniata</taxon>
        <taxon>Vertebrata</taxon>
        <taxon>Euteleostomi</taxon>
        <taxon>Mammalia</taxon>
        <taxon>Eutheria</taxon>
        <taxon>Afrotheria</taxon>
        <taxon>Sirenia</taxon>
        <taxon>Trichechidae</taxon>
        <taxon>Trichechus</taxon>
    </lineage>
</organism>
<dbReference type="AlphaFoldDB" id="A0A2Y9DXN3"/>
<feature type="compositionally biased region" description="Polar residues" evidence="1">
    <location>
        <begin position="38"/>
        <end position="48"/>
    </location>
</feature>
<dbReference type="GO" id="GO:0007342">
    <property type="term" value="P:fusion of sperm to egg plasma membrane involved in single fertilization"/>
    <property type="evidence" value="ECO:0007669"/>
    <property type="project" value="InterPro"/>
</dbReference>
<feature type="region of interest" description="Disordered" evidence="1">
    <location>
        <begin position="29"/>
        <end position="56"/>
    </location>
</feature>
<dbReference type="InParanoid" id="A0A2Y9DXN3"/>
<dbReference type="FunCoup" id="A0A2Y9DXN3">
    <property type="interactions" value="1"/>
</dbReference>
<dbReference type="Proteomes" id="UP000248480">
    <property type="component" value="Unplaced"/>
</dbReference>
<sequence>MTPLDPQLRRAMLLATILMLLLRVKEVRPQKGGPDPAENSQKDSMPSTDQDEEQFEERFVASSVGEMWQQLDMTQQEDEVAEAAAVRDHLFDLAFCLNLASIMVFL</sequence>
<dbReference type="OrthoDB" id="9836289at2759"/>
<keyword evidence="2" id="KW-0732">Signal</keyword>
<feature type="chain" id="PRO_5016050956" evidence="2">
    <location>
        <begin position="30"/>
        <end position="106"/>
    </location>
</feature>
<evidence type="ECO:0000256" key="1">
    <source>
        <dbReference type="SAM" id="MobiDB-lite"/>
    </source>
</evidence>
<dbReference type="PANTHER" id="PTHR37348:SF1">
    <property type="entry name" value="SPERM-EGG FUSION PROTEIN LLCFC1"/>
    <property type="match status" value="1"/>
</dbReference>
<accession>A0A2Y9DXN3</accession>